<dbReference type="InterPro" id="IPR001487">
    <property type="entry name" value="Bromodomain"/>
</dbReference>
<protein>
    <recommendedName>
        <fullName evidence="3">Bromo domain-containing protein</fullName>
    </recommendedName>
</protein>
<gene>
    <name evidence="4" type="ORF">CTI12_AA289370</name>
</gene>
<name>A0A2U1NA47_ARTAN</name>
<dbReference type="PANTHER" id="PTHR22881">
    <property type="entry name" value="BROMODOMAIN CONTAINING PROTEIN"/>
    <property type="match status" value="1"/>
</dbReference>
<feature type="domain" description="Bromo" evidence="3">
    <location>
        <begin position="1"/>
        <end position="43"/>
    </location>
</feature>
<dbReference type="Pfam" id="PF00439">
    <property type="entry name" value="Bromodomain"/>
    <property type="match status" value="1"/>
</dbReference>
<evidence type="ECO:0000256" key="2">
    <source>
        <dbReference type="PROSITE-ProRule" id="PRU00035"/>
    </source>
</evidence>
<dbReference type="CDD" id="cd04369">
    <property type="entry name" value="Bromodomain"/>
    <property type="match status" value="1"/>
</dbReference>
<dbReference type="Proteomes" id="UP000245207">
    <property type="component" value="Unassembled WGS sequence"/>
</dbReference>
<evidence type="ECO:0000313" key="5">
    <source>
        <dbReference type="Proteomes" id="UP000245207"/>
    </source>
</evidence>
<reference evidence="4 5" key="1">
    <citation type="journal article" date="2018" name="Mol. Plant">
        <title>The genome of Artemisia annua provides insight into the evolution of Asteraceae family and artemisinin biosynthesis.</title>
        <authorList>
            <person name="Shen Q."/>
            <person name="Zhang L."/>
            <person name="Liao Z."/>
            <person name="Wang S."/>
            <person name="Yan T."/>
            <person name="Shi P."/>
            <person name="Liu M."/>
            <person name="Fu X."/>
            <person name="Pan Q."/>
            <person name="Wang Y."/>
            <person name="Lv Z."/>
            <person name="Lu X."/>
            <person name="Zhang F."/>
            <person name="Jiang W."/>
            <person name="Ma Y."/>
            <person name="Chen M."/>
            <person name="Hao X."/>
            <person name="Li L."/>
            <person name="Tang Y."/>
            <person name="Lv G."/>
            <person name="Zhou Y."/>
            <person name="Sun X."/>
            <person name="Brodelius P.E."/>
            <person name="Rose J.K.C."/>
            <person name="Tang K."/>
        </authorList>
    </citation>
    <scope>NUCLEOTIDE SEQUENCE [LARGE SCALE GENOMIC DNA]</scope>
    <source>
        <strain evidence="5">cv. Huhao1</strain>
        <tissue evidence="4">Leaf</tissue>
    </source>
</reference>
<dbReference type="AlphaFoldDB" id="A0A2U1NA47"/>
<dbReference type="Gene3D" id="1.20.920.10">
    <property type="entry name" value="Bromodomain-like"/>
    <property type="match status" value="1"/>
</dbReference>
<dbReference type="PROSITE" id="PS50014">
    <property type="entry name" value="BROMODOMAIN_2"/>
    <property type="match status" value="1"/>
</dbReference>
<proteinExistence type="predicted"/>
<keyword evidence="5" id="KW-1185">Reference proteome</keyword>
<evidence type="ECO:0000256" key="1">
    <source>
        <dbReference type="ARBA" id="ARBA00023117"/>
    </source>
</evidence>
<comment type="caution">
    <text evidence="4">The sequence shown here is derived from an EMBL/GenBank/DDBJ whole genome shotgun (WGS) entry which is preliminary data.</text>
</comment>
<dbReference type="SUPFAM" id="SSF47370">
    <property type="entry name" value="Bromodomain"/>
    <property type="match status" value="1"/>
</dbReference>
<dbReference type="OrthoDB" id="21449at2759"/>
<organism evidence="4 5">
    <name type="scientific">Artemisia annua</name>
    <name type="common">Sweet wormwood</name>
    <dbReference type="NCBI Taxonomy" id="35608"/>
    <lineage>
        <taxon>Eukaryota</taxon>
        <taxon>Viridiplantae</taxon>
        <taxon>Streptophyta</taxon>
        <taxon>Embryophyta</taxon>
        <taxon>Tracheophyta</taxon>
        <taxon>Spermatophyta</taxon>
        <taxon>Magnoliopsida</taxon>
        <taxon>eudicotyledons</taxon>
        <taxon>Gunneridae</taxon>
        <taxon>Pentapetalae</taxon>
        <taxon>asterids</taxon>
        <taxon>campanulids</taxon>
        <taxon>Asterales</taxon>
        <taxon>Asteraceae</taxon>
        <taxon>Asteroideae</taxon>
        <taxon>Anthemideae</taxon>
        <taxon>Artemisiinae</taxon>
        <taxon>Artemisia</taxon>
    </lineage>
</organism>
<dbReference type="InterPro" id="IPR051831">
    <property type="entry name" value="Bromodomain_contain_prot"/>
</dbReference>
<keyword evidence="1 2" id="KW-0103">Bromodomain</keyword>
<dbReference type="STRING" id="35608.A0A2U1NA47"/>
<sequence length="127" mass="14819">MDFVTMRAKLHERLYTSLEQFEHDVHLISGNAMHLYSSGTIFFRQSFHVLRTSPENFESEFGGNRRRSFRRSEDGFQELNCKSFFKTHDKGGGRDGKECDSIEVYQRSTYKPRWTSTMRVTSTSSGT</sequence>
<dbReference type="PANTHER" id="PTHR22881:SF44">
    <property type="entry name" value="BROMO DOMAIN-CONTAINING PROTEIN"/>
    <property type="match status" value="1"/>
</dbReference>
<accession>A0A2U1NA47</accession>
<dbReference type="InterPro" id="IPR036427">
    <property type="entry name" value="Bromodomain-like_sf"/>
</dbReference>
<dbReference type="EMBL" id="PKPP01003249">
    <property type="protein sequence ID" value="PWA70394.1"/>
    <property type="molecule type" value="Genomic_DNA"/>
</dbReference>
<evidence type="ECO:0000313" key="4">
    <source>
        <dbReference type="EMBL" id="PWA70394.1"/>
    </source>
</evidence>
<evidence type="ECO:0000259" key="3">
    <source>
        <dbReference type="PROSITE" id="PS50014"/>
    </source>
</evidence>